<proteinExistence type="inferred from homology"/>
<dbReference type="Pfam" id="PF03663">
    <property type="entry name" value="Glyco_hydro_76"/>
    <property type="match status" value="1"/>
</dbReference>
<evidence type="ECO:0000256" key="1">
    <source>
        <dbReference type="ARBA" id="ARBA00001452"/>
    </source>
</evidence>
<dbReference type="OrthoDB" id="4187847at2759"/>
<evidence type="ECO:0000256" key="4">
    <source>
        <dbReference type="ARBA" id="ARBA00012350"/>
    </source>
</evidence>
<dbReference type="Proteomes" id="UP000293360">
    <property type="component" value="Unassembled WGS sequence"/>
</dbReference>
<comment type="caution">
    <text evidence="12">The sequence shown here is derived from an EMBL/GenBank/DDBJ whole genome shotgun (WGS) entry which is preliminary data.</text>
</comment>
<dbReference type="Gene3D" id="1.50.10.20">
    <property type="match status" value="1"/>
</dbReference>
<dbReference type="AlphaFoldDB" id="A0A4Q4SXS6"/>
<comment type="catalytic activity">
    <reaction evidence="1 10">
        <text>Random hydrolysis of (1-&gt;6)-alpha-D-mannosidic linkages in unbranched (1-&gt;6)-mannans.</text>
        <dbReference type="EC" id="3.2.1.101"/>
    </reaction>
</comment>
<keyword evidence="13" id="KW-1185">Reference proteome</keyword>
<dbReference type="GO" id="GO:0016052">
    <property type="term" value="P:carbohydrate catabolic process"/>
    <property type="evidence" value="ECO:0007669"/>
    <property type="project" value="InterPro"/>
</dbReference>
<dbReference type="PIRSF" id="PIRSF016302">
    <property type="entry name" value="Man_a_manosd"/>
    <property type="match status" value="1"/>
</dbReference>
<feature type="compositionally biased region" description="Basic and acidic residues" evidence="11">
    <location>
        <begin position="369"/>
        <end position="378"/>
    </location>
</feature>
<keyword evidence="6 10" id="KW-0378">Hydrolase</keyword>
<evidence type="ECO:0000313" key="13">
    <source>
        <dbReference type="Proteomes" id="UP000293360"/>
    </source>
</evidence>
<keyword evidence="5" id="KW-0732">Signal</keyword>
<evidence type="ECO:0000256" key="9">
    <source>
        <dbReference type="ARBA" id="ARBA00023295"/>
    </source>
</evidence>
<evidence type="ECO:0000256" key="2">
    <source>
        <dbReference type="ARBA" id="ARBA00004308"/>
    </source>
</evidence>
<keyword evidence="8" id="KW-0325">Glycoprotein</keyword>
<accession>A0A4Q4SXS6</accession>
<evidence type="ECO:0000256" key="10">
    <source>
        <dbReference type="PIRNR" id="PIRNR016302"/>
    </source>
</evidence>
<dbReference type="FunFam" id="1.50.10.20:FF:000006">
    <property type="entry name" value="Mannan endo-1,6-alpha-mannosidase"/>
    <property type="match status" value="1"/>
</dbReference>
<evidence type="ECO:0000256" key="6">
    <source>
        <dbReference type="ARBA" id="ARBA00022801"/>
    </source>
</evidence>
<dbReference type="EC" id="3.2.1.101" evidence="4 10"/>
<comment type="subcellular location">
    <subcellularLocation>
        <location evidence="2">Endomembrane system</location>
    </subcellularLocation>
</comment>
<keyword evidence="7" id="KW-0472">Membrane</keyword>
<reference evidence="12 13" key="1">
    <citation type="submission" date="2018-06" db="EMBL/GenBank/DDBJ databases">
        <title>Complete Genomes of Monosporascus.</title>
        <authorList>
            <person name="Robinson A.J."/>
            <person name="Natvig D.O."/>
        </authorList>
    </citation>
    <scope>NUCLEOTIDE SEQUENCE [LARGE SCALE GENOMIC DNA]</scope>
    <source>
        <strain evidence="12 13">CBS 110550</strain>
    </source>
</reference>
<evidence type="ECO:0000256" key="8">
    <source>
        <dbReference type="ARBA" id="ARBA00023180"/>
    </source>
</evidence>
<dbReference type="PANTHER" id="PTHR12145:SF38">
    <property type="entry name" value="MANNAN ENDO-1,6-ALPHA-MANNOSIDASE"/>
    <property type="match status" value="1"/>
</dbReference>
<evidence type="ECO:0000256" key="11">
    <source>
        <dbReference type="SAM" id="MobiDB-lite"/>
    </source>
</evidence>
<evidence type="ECO:0000256" key="7">
    <source>
        <dbReference type="ARBA" id="ARBA00023136"/>
    </source>
</evidence>
<organism evidence="12 13">
    <name type="scientific">Monosporascus ibericus</name>
    <dbReference type="NCBI Taxonomy" id="155417"/>
    <lineage>
        <taxon>Eukaryota</taxon>
        <taxon>Fungi</taxon>
        <taxon>Dikarya</taxon>
        <taxon>Ascomycota</taxon>
        <taxon>Pezizomycotina</taxon>
        <taxon>Sordariomycetes</taxon>
        <taxon>Xylariomycetidae</taxon>
        <taxon>Xylariales</taxon>
        <taxon>Xylariales incertae sedis</taxon>
        <taxon>Monosporascus</taxon>
    </lineage>
</organism>
<dbReference type="GO" id="GO:0008496">
    <property type="term" value="F:mannan endo-1,6-alpha-mannosidase activity"/>
    <property type="evidence" value="ECO:0007669"/>
    <property type="project" value="UniProtKB-UniRule"/>
</dbReference>
<protein>
    <recommendedName>
        <fullName evidence="4 10">Mannan endo-1,6-alpha-mannosidase</fullName>
        <ecNumber evidence="4 10">3.2.1.101</ecNumber>
    </recommendedName>
</protein>
<gene>
    <name evidence="12" type="ORF">DL764_009427</name>
</gene>
<dbReference type="InterPro" id="IPR014480">
    <property type="entry name" value="Mannan-1_6-alpha_mannosidase"/>
</dbReference>
<dbReference type="PANTHER" id="PTHR12145">
    <property type="entry name" value="MANNAN ENDO-1,6-ALPHA-MANNOSIDASE DCW1"/>
    <property type="match status" value="1"/>
</dbReference>
<dbReference type="SUPFAM" id="SSF48208">
    <property type="entry name" value="Six-hairpin glycosidases"/>
    <property type="match status" value="1"/>
</dbReference>
<dbReference type="InterPro" id="IPR008928">
    <property type="entry name" value="6-hairpin_glycosidase_sf"/>
</dbReference>
<dbReference type="InterPro" id="IPR005198">
    <property type="entry name" value="Glyco_hydro_76"/>
</dbReference>
<comment type="similarity">
    <text evidence="3 10">Belongs to the glycosyl hydrolase 76 family.</text>
</comment>
<evidence type="ECO:0000313" key="12">
    <source>
        <dbReference type="EMBL" id="RYO83732.1"/>
    </source>
</evidence>
<dbReference type="GO" id="GO:0012505">
    <property type="term" value="C:endomembrane system"/>
    <property type="evidence" value="ECO:0007669"/>
    <property type="project" value="UniProtKB-SubCell"/>
</dbReference>
<sequence length="424" mass="46909">MIANAVRAASAAAAFVAPKDLDVLNADWWQAGATWGALLDYSHYTRDSSYDNVVTEALLSQVGPNFDYMMEQHRGSTGNDDQAFWAFAVLEAAERNFPQPDESIPHWLDLATNIWNSMVVRWNTTHCGGGFTWQIFPDNPNGMDYKNSISNGGFFQMSARLARMTGNDTYFYWARKVWDWSDSVGLIDKQWYFIYDGVDAKDNCATVNRHQFSYTQAVYTYGAAVLYNYTNGDETWGDRTAKLLKGARVYFSPFENATNIMYEAACEPYGICNTDQKSFKGYVSRFLWATTRMMPPTLPEIQTLLTASAIAAGKACSGGEDGTTCGQKWYAGGYDGVPGLGQQTSALETVQGLLAQEATPPFKAGEIKRVRGASEDPLRPAPDFPVTETPTKRGDSPTTASGSAVAGWRWSWMALCLMFARAMA</sequence>
<dbReference type="EMBL" id="QJNU01000889">
    <property type="protein sequence ID" value="RYO83732.1"/>
    <property type="molecule type" value="Genomic_DNA"/>
</dbReference>
<feature type="region of interest" description="Disordered" evidence="11">
    <location>
        <begin position="369"/>
        <end position="403"/>
    </location>
</feature>
<dbReference type="GO" id="GO:0009272">
    <property type="term" value="P:fungal-type cell wall biogenesis"/>
    <property type="evidence" value="ECO:0007669"/>
    <property type="project" value="TreeGrafter"/>
</dbReference>
<dbReference type="STRING" id="155417.A0A4Q4SXS6"/>
<keyword evidence="9 10" id="KW-0326">Glycosidase</keyword>
<evidence type="ECO:0000256" key="5">
    <source>
        <dbReference type="ARBA" id="ARBA00022729"/>
    </source>
</evidence>
<name>A0A4Q4SXS6_9PEZI</name>
<evidence type="ECO:0000256" key="3">
    <source>
        <dbReference type="ARBA" id="ARBA00009699"/>
    </source>
</evidence>